<dbReference type="Pfam" id="PF00885">
    <property type="entry name" value="DMRL_synthase"/>
    <property type="match status" value="1"/>
</dbReference>
<organism evidence="9 10">
    <name type="scientific">Nosocomiicoccus ampullae</name>
    <dbReference type="NCBI Taxonomy" id="489910"/>
    <lineage>
        <taxon>Bacteria</taxon>
        <taxon>Bacillati</taxon>
        <taxon>Bacillota</taxon>
        <taxon>Bacilli</taxon>
        <taxon>Bacillales</taxon>
        <taxon>Staphylococcaceae</taxon>
        <taxon>Nosocomiicoccus</taxon>
    </lineage>
</organism>
<comment type="catalytic activity">
    <reaction evidence="6 8">
        <text>(2S)-2-hydroxy-3-oxobutyl phosphate + 5-amino-6-(D-ribitylamino)uracil = 6,7-dimethyl-8-(1-D-ribityl)lumazine + phosphate + 2 H2O + H(+)</text>
        <dbReference type="Rhea" id="RHEA:26152"/>
        <dbReference type="ChEBI" id="CHEBI:15377"/>
        <dbReference type="ChEBI" id="CHEBI:15378"/>
        <dbReference type="ChEBI" id="CHEBI:15934"/>
        <dbReference type="ChEBI" id="CHEBI:43474"/>
        <dbReference type="ChEBI" id="CHEBI:58201"/>
        <dbReference type="ChEBI" id="CHEBI:58830"/>
        <dbReference type="EC" id="2.5.1.78"/>
    </reaction>
</comment>
<keyword evidence="4 8" id="KW-0686">Riboflavin biosynthesis</keyword>
<accession>A0A9Q2HEF4</accession>
<keyword evidence="5 8" id="KW-0808">Transferase</keyword>
<dbReference type="FunFam" id="3.40.50.960:FF:000001">
    <property type="entry name" value="6,7-dimethyl-8-ribityllumazine synthase"/>
    <property type="match status" value="1"/>
</dbReference>
<dbReference type="RefSeq" id="WP_183672936.1">
    <property type="nucleotide sequence ID" value="NZ_CBCRYX010000001.1"/>
</dbReference>
<comment type="similarity">
    <text evidence="2 8">Belongs to the DMRL synthase family.</text>
</comment>
<dbReference type="AlphaFoldDB" id="A0A9Q2HEF4"/>
<evidence type="ECO:0000256" key="3">
    <source>
        <dbReference type="ARBA" id="ARBA00012664"/>
    </source>
</evidence>
<dbReference type="Proteomes" id="UP000579136">
    <property type="component" value="Unassembled WGS sequence"/>
</dbReference>
<reference evidence="9 10" key="1">
    <citation type="submission" date="2020-08" db="EMBL/GenBank/DDBJ databases">
        <title>Genomic Encyclopedia of Type Strains, Phase IV (KMG-IV): sequencing the most valuable type-strain genomes for metagenomic binning, comparative biology and taxonomic classification.</title>
        <authorList>
            <person name="Goeker M."/>
        </authorList>
    </citation>
    <scope>NUCLEOTIDE SEQUENCE [LARGE SCALE GENOMIC DNA]</scope>
    <source>
        <strain evidence="9 10">DSM 19163</strain>
    </source>
</reference>
<name>A0A9Q2HEF4_9STAP</name>
<feature type="binding site" evidence="8">
    <location>
        <position position="126"/>
    </location>
    <ligand>
        <name>(2S)-2-hydroxy-3-oxobutyl phosphate</name>
        <dbReference type="ChEBI" id="CHEBI:58830"/>
    </ligand>
</feature>
<dbReference type="PANTHER" id="PTHR21058:SF0">
    <property type="entry name" value="6,7-DIMETHYL-8-RIBITYLLUMAZINE SYNTHASE"/>
    <property type="match status" value="1"/>
</dbReference>
<dbReference type="PANTHER" id="PTHR21058">
    <property type="entry name" value="6,7-DIMETHYL-8-RIBITYLLUMAZINE SYNTHASE DMRL SYNTHASE LUMAZINE SYNTHASE"/>
    <property type="match status" value="1"/>
</dbReference>
<dbReference type="SUPFAM" id="SSF52121">
    <property type="entry name" value="Lumazine synthase"/>
    <property type="match status" value="1"/>
</dbReference>
<evidence type="ECO:0000256" key="1">
    <source>
        <dbReference type="ARBA" id="ARBA00004917"/>
    </source>
</evidence>
<dbReference type="Gene3D" id="3.40.50.960">
    <property type="entry name" value="Lumazine/riboflavin synthase"/>
    <property type="match status" value="1"/>
</dbReference>
<sequence length="154" mass="16596">MVYEGNLNGENLKIAIVVAQFNDFITSRLLEGSKQTLIKHGTKETDIDIFNVPGAFEISYVANRLSNKKDYDAIITLGCVIRGATTHYDYVCSAVTNGVNQANINGNTPVIFGVITTETIEQAIERAGTKSGNKGVDCAVAAIEMAHLSKSILK</sequence>
<evidence type="ECO:0000256" key="2">
    <source>
        <dbReference type="ARBA" id="ARBA00007424"/>
    </source>
</evidence>
<keyword evidence="10" id="KW-1185">Reference proteome</keyword>
<comment type="caution">
    <text evidence="9">The sequence shown here is derived from an EMBL/GenBank/DDBJ whole genome shotgun (WGS) entry which is preliminary data.</text>
</comment>
<feature type="binding site" evidence="8">
    <location>
        <position position="21"/>
    </location>
    <ligand>
        <name>5-amino-6-(D-ribitylamino)uracil</name>
        <dbReference type="ChEBI" id="CHEBI:15934"/>
    </ligand>
</feature>
<dbReference type="GO" id="GO:0000906">
    <property type="term" value="F:6,7-dimethyl-8-ribityllumazine synthase activity"/>
    <property type="evidence" value="ECO:0007669"/>
    <property type="project" value="UniProtKB-UniRule"/>
</dbReference>
<comment type="pathway">
    <text evidence="1 8">Cofactor biosynthesis; riboflavin biosynthesis; riboflavin from 2-hydroxy-3-oxobutyl phosphate and 5-amino-6-(D-ribitylamino)uracil: step 1/2.</text>
</comment>
<feature type="binding site" evidence="8">
    <location>
        <begin position="55"/>
        <end position="57"/>
    </location>
    <ligand>
        <name>5-amino-6-(D-ribitylamino)uracil</name>
        <dbReference type="ChEBI" id="CHEBI:15934"/>
    </ligand>
</feature>
<evidence type="ECO:0000256" key="8">
    <source>
        <dbReference type="HAMAP-Rule" id="MF_00178"/>
    </source>
</evidence>
<evidence type="ECO:0000313" key="9">
    <source>
        <dbReference type="EMBL" id="MBB5175513.1"/>
    </source>
</evidence>
<evidence type="ECO:0000256" key="6">
    <source>
        <dbReference type="ARBA" id="ARBA00048785"/>
    </source>
</evidence>
<evidence type="ECO:0000256" key="4">
    <source>
        <dbReference type="ARBA" id="ARBA00022619"/>
    </source>
</evidence>
<gene>
    <name evidence="8" type="primary">ribH</name>
    <name evidence="9" type="ORF">HNQ45_000383</name>
</gene>
<dbReference type="InterPro" id="IPR034964">
    <property type="entry name" value="LS"/>
</dbReference>
<dbReference type="GO" id="GO:0009231">
    <property type="term" value="P:riboflavin biosynthetic process"/>
    <property type="evidence" value="ECO:0007669"/>
    <property type="project" value="UniProtKB-UniRule"/>
</dbReference>
<dbReference type="EMBL" id="JACHHF010000002">
    <property type="protein sequence ID" value="MBB5175513.1"/>
    <property type="molecule type" value="Genomic_DNA"/>
</dbReference>
<comment type="function">
    <text evidence="8">Catalyzes the formation of 6,7-dimethyl-8-ribityllumazine by condensation of 5-amino-6-(D-ribitylamino)uracil with 3,4-dihydroxy-2-butanone 4-phosphate. This is the penultimate step in the biosynthesis of riboflavin.</text>
</comment>
<dbReference type="InterPro" id="IPR002180">
    <property type="entry name" value="LS/RS"/>
</dbReference>
<dbReference type="CDD" id="cd09209">
    <property type="entry name" value="Lumazine_synthase-I"/>
    <property type="match status" value="1"/>
</dbReference>
<evidence type="ECO:0000256" key="5">
    <source>
        <dbReference type="ARBA" id="ARBA00022679"/>
    </source>
</evidence>
<feature type="binding site" evidence="8">
    <location>
        <begin position="79"/>
        <end position="81"/>
    </location>
    <ligand>
        <name>5-amino-6-(D-ribitylamino)uracil</name>
        <dbReference type="ChEBI" id="CHEBI:15934"/>
    </ligand>
</feature>
<protein>
    <recommendedName>
        <fullName evidence="7 8">6,7-dimethyl-8-ribityllumazine synthase</fullName>
        <shortName evidence="8">DMRL synthase</shortName>
        <shortName evidence="8">LS</shortName>
        <shortName evidence="8">Lumazine synthase</shortName>
        <ecNumber evidence="3 8">2.5.1.78</ecNumber>
    </recommendedName>
</protein>
<dbReference type="NCBIfam" id="TIGR00114">
    <property type="entry name" value="lumazine-synth"/>
    <property type="match status" value="1"/>
</dbReference>
<dbReference type="GO" id="GO:0005829">
    <property type="term" value="C:cytosol"/>
    <property type="evidence" value="ECO:0007669"/>
    <property type="project" value="TreeGrafter"/>
</dbReference>
<feature type="binding site" evidence="8">
    <location>
        <position position="112"/>
    </location>
    <ligand>
        <name>5-amino-6-(D-ribitylamino)uracil</name>
        <dbReference type="ChEBI" id="CHEBI:15934"/>
    </ligand>
</feature>
<evidence type="ECO:0000313" key="10">
    <source>
        <dbReference type="Proteomes" id="UP000579136"/>
    </source>
</evidence>
<dbReference type="InterPro" id="IPR036467">
    <property type="entry name" value="LS/RS_sf"/>
</dbReference>
<feature type="active site" description="Proton donor" evidence="8">
    <location>
        <position position="87"/>
    </location>
</feature>
<dbReference type="HAMAP" id="MF_00178">
    <property type="entry name" value="Lumazine_synth"/>
    <property type="match status" value="1"/>
</dbReference>
<dbReference type="GO" id="GO:0009349">
    <property type="term" value="C:riboflavin synthase complex"/>
    <property type="evidence" value="ECO:0007669"/>
    <property type="project" value="UniProtKB-UniRule"/>
</dbReference>
<comment type="subunit">
    <text evidence="8">Forms an icosahedral capsid composed of 60 subunits, arranged as a dodecamer of pentamers.</text>
</comment>
<dbReference type="EC" id="2.5.1.78" evidence="3 8"/>
<feature type="binding site" evidence="8">
    <location>
        <begin position="84"/>
        <end position="85"/>
    </location>
    <ligand>
        <name>(2S)-2-hydroxy-3-oxobutyl phosphate</name>
        <dbReference type="ChEBI" id="CHEBI:58830"/>
    </ligand>
</feature>
<evidence type="ECO:0000256" key="7">
    <source>
        <dbReference type="ARBA" id="ARBA00072606"/>
    </source>
</evidence>
<proteinExistence type="inferred from homology"/>